<sequence>MCIKERIQEYKQSLLNWSLFDGKKTLLLMLLSLLFFYPILYGHGIYLDDTYRIENGQFLWATQGRFFAELIAKVFSLSKSSVIDPTPYNWIFCIITVGLCSKLIYLRFAKENKSVGFIIAALFIINPYFIQNILFRFDGPGMALALFFAVFAYCINSRYFVIKTILLVISMNFYQPIVNIFIGLLAIEVMLMFQNKVIVDQVVRFIVKYMLIFGVSALIYYFEIKVVQLITPLNGMGRGAMLPISLSLPKELLLNLCHGLEPYLTFWKSYILYIFPLILVAFVSIVRVVFIGRDYRLFLGYIISLLLMLFSVLGLMVLMEYQSYIANVRVYTYFPITIILLTLIAMHYKPIFKWSLIPILLVCFIFSARVGNLQQMQAEFEKPIFYELSEDLNTIQLNENIGEFYSLGTVPYSNFVKNIMYNTPFNGYLNRYGVITRWALQEYDGKLIKVQSFSEANLEKIRFKKIKDKLELVLQRKYYSVYINNKGEGWIIWSSL</sequence>
<feature type="transmembrane region" description="Helical" evidence="1">
    <location>
        <begin position="115"/>
        <end position="135"/>
    </location>
</feature>
<feature type="transmembrane region" description="Helical" evidence="1">
    <location>
        <begin position="354"/>
        <end position="372"/>
    </location>
</feature>
<dbReference type="Proteomes" id="UP000681131">
    <property type="component" value="Chromosome"/>
</dbReference>
<dbReference type="Pfam" id="PF14264">
    <property type="entry name" value="Glucos_trans_II"/>
    <property type="match status" value="1"/>
</dbReference>
<dbReference type="Proteomes" id="UP000251120">
    <property type="component" value="Chromosome"/>
</dbReference>
<dbReference type="RefSeq" id="WP_112869573.1">
    <property type="nucleotide sequence ID" value="NZ_CP021781.1"/>
</dbReference>
<feature type="transmembrane region" description="Helical" evidence="1">
    <location>
        <begin position="205"/>
        <end position="222"/>
    </location>
</feature>
<feature type="transmembrane region" description="Helical" evidence="1">
    <location>
        <begin position="88"/>
        <end position="108"/>
    </location>
</feature>
<dbReference type="EMBL" id="CP043424">
    <property type="protein sequence ID" value="QIW11628.1"/>
    <property type="molecule type" value="Genomic_DNA"/>
</dbReference>
<proteinExistence type="predicted"/>
<feature type="transmembrane region" description="Helical" evidence="1">
    <location>
        <begin position="298"/>
        <end position="318"/>
    </location>
</feature>
<dbReference type="AlphaFoldDB" id="A0A2Z4XXE7"/>
<keyword evidence="1" id="KW-0472">Membrane</keyword>
<feature type="transmembrane region" description="Helical" evidence="1">
    <location>
        <begin position="26"/>
        <end position="46"/>
    </location>
</feature>
<accession>A0A2Z4XXE7</accession>
<feature type="transmembrane region" description="Helical" evidence="1">
    <location>
        <begin position="173"/>
        <end position="193"/>
    </location>
</feature>
<keyword evidence="5" id="KW-1185">Reference proteome</keyword>
<feature type="transmembrane region" description="Helical" evidence="1">
    <location>
        <begin position="270"/>
        <end position="292"/>
    </location>
</feature>
<evidence type="ECO:0000313" key="5">
    <source>
        <dbReference type="Proteomes" id="UP000681131"/>
    </source>
</evidence>
<protein>
    <recommendedName>
        <fullName evidence="6">Glycosyltransferase RgtA/B/C/D-like domain-containing protein</fullName>
    </recommendedName>
</protein>
<evidence type="ECO:0000256" key="1">
    <source>
        <dbReference type="SAM" id="Phobius"/>
    </source>
</evidence>
<keyword evidence="1" id="KW-0812">Transmembrane</keyword>
<evidence type="ECO:0008006" key="6">
    <source>
        <dbReference type="Google" id="ProtNLM"/>
    </source>
</evidence>
<feature type="transmembrane region" description="Helical" evidence="1">
    <location>
        <begin position="141"/>
        <end position="161"/>
    </location>
</feature>
<gene>
    <name evidence="2" type="ORF">CDH04_02760</name>
    <name evidence="3" type="ORF">FZC43_02760</name>
</gene>
<evidence type="ECO:0000313" key="2">
    <source>
        <dbReference type="EMBL" id="AXA33400.1"/>
    </source>
</evidence>
<evidence type="ECO:0000313" key="3">
    <source>
        <dbReference type="EMBL" id="QIW11628.1"/>
    </source>
</evidence>
<dbReference type="EMBL" id="CP021781">
    <property type="protein sequence ID" value="AXA33400.1"/>
    <property type="molecule type" value="Genomic_DNA"/>
</dbReference>
<dbReference type="OrthoDB" id="1317478at2"/>
<dbReference type="InterPro" id="IPR025686">
    <property type="entry name" value="Glucos_trans_II"/>
</dbReference>
<keyword evidence="1" id="KW-1133">Transmembrane helix</keyword>
<reference evidence="3 5" key="2">
    <citation type="submission" date="2019-08" db="EMBL/GenBank/DDBJ databases">
        <title>Complete genome sequences of Francisella adeliensis (FSC1325 and FSC1326).</title>
        <authorList>
            <person name="Ohrman C."/>
            <person name="Uneklint I."/>
            <person name="Vallesi A."/>
            <person name="Karlsson L."/>
            <person name="Sjodin A."/>
        </authorList>
    </citation>
    <scope>NUCLEOTIDE SEQUENCE [LARGE SCALE GENOMIC DNA]</scope>
    <source>
        <strain evidence="3 5">FSC1325</strain>
    </source>
</reference>
<organism evidence="2 4">
    <name type="scientific">Francisella adeliensis</name>
    <dbReference type="NCBI Taxonomy" id="2007306"/>
    <lineage>
        <taxon>Bacteria</taxon>
        <taxon>Pseudomonadati</taxon>
        <taxon>Pseudomonadota</taxon>
        <taxon>Gammaproteobacteria</taxon>
        <taxon>Thiotrichales</taxon>
        <taxon>Francisellaceae</taxon>
        <taxon>Francisella</taxon>
    </lineage>
</organism>
<name>A0A2Z4XXE7_9GAMM</name>
<feature type="transmembrane region" description="Helical" evidence="1">
    <location>
        <begin position="330"/>
        <end position="348"/>
    </location>
</feature>
<dbReference type="KEGG" id="fad:CDH04_02760"/>
<evidence type="ECO:0000313" key="4">
    <source>
        <dbReference type="Proteomes" id="UP000251120"/>
    </source>
</evidence>
<reference evidence="2 4" key="1">
    <citation type="submission" date="2017-06" db="EMBL/GenBank/DDBJ databases">
        <title>Complete genome of Francisella adeliensis.</title>
        <authorList>
            <person name="Vallesi A."/>
            <person name="Sjodin A."/>
        </authorList>
    </citation>
    <scope>NUCLEOTIDE SEQUENCE [LARGE SCALE GENOMIC DNA]</scope>
    <source>
        <strain evidence="2 4">FDC440</strain>
    </source>
</reference>